<dbReference type="GO" id="GO:0007039">
    <property type="term" value="P:protein catabolic process in the vacuole"/>
    <property type="evidence" value="ECO:0007669"/>
    <property type="project" value="TreeGrafter"/>
</dbReference>
<name>A0A9W8CRE4_9FUNG</name>
<accession>A0A9W8CRE4</accession>
<dbReference type="PANTHER" id="PTHR14534">
    <property type="entry name" value="VACUOLAR IMPORT AND DEGRADATION PROTEIN 24"/>
    <property type="match status" value="1"/>
</dbReference>
<feature type="region of interest" description="Disordered" evidence="2">
    <location>
        <begin position="59"/>
        <end position="86"/>
    </location>
</feature>
<dbReference type="InterPro" id="IPR018618">
    <property type="entry name" value="GID4/10-like"/>
</dbReference>
<dbReference type="GO" id="GO:0006623">
    <property type="term" value="P:protein targeting to vacuole"/>
    <property type="evidence" value="ECO:0007669"/>
    <property type="project" value="TreeGrafter"/>
</dbReference>
<feature type="compositionally biased region" description="Basic and acidic residues" evidence="2">
    <location>
        <begin position="105"/>
        <end position="116"/>
    </location>
</feature>
<evidence type="ECO:0000256" key="2">
    <source>
        <dbReference type="SAM" id="MobiDB-lite"/>
    </source>
</evidence>
<dbReference type="AlphaFoldDB" id="A0A9W8CRE4"/>
<feature type="compositionally biased region" description="Low complexity" evidence="2">
    <location>
        <begin position="67"/>
        <end position="77"/>
    </location>
</feature>
<evidence type="ECO:0000313" key="4">
    <source>
        <dbReference type="Proteomes" id="UP001149813"/>
    </source>
</evidence>
<reference evidence="3" key="1">
    <citation type="submission" date="2022-07" db="EMBL/GenBank/DDBJ databases">
        <title>Phylogenomic reconstructions and comparative analyses of Kickxellomycotina fungi.</title>
        <authorList>
            <person name="Reynolds N.K."/>
            <person name="Stajich J.E."/>
            <person name="Barry K."/>
            <person name="Grigoriev I.V."/>
            <person name="Crous P."/>
            <person name="Smith M.E."/>
        </authorList>
    </citation>
    <scope>NUCLEOTIDE SEQUENCE</scope>
    <source>
        <strain evidence="3">NBRC 32514</strain>
    </source>
</reference>
<keyword evidence="4" id="KW-1185">Reference proteome</keyword>
<comment type="caution">
    <text evidence="3">The sequence shown here is derived from an EMBL/GenBank/DDBJ whole genome shotgun (WGS) entry which is preliminary data.</text>
</comment>
<dbReference type="OrthoDB" id="62at2759"/>
<feature type="region of interest" description="Disordered" evidence="2">
    <location>
        <begin position="340"/>
        <end position="362"/>
    </location>
</feature>
<protein>
    <submittedName>
        <fullName evidence="3">Uncharacterized protein</fullName>
    </submittedName>
</protein>
<dbReference type="GO" id="GO:0045721">
    <property type="term" value="P:negative regulation of gluconeogenesis"/>
    <property type="evidence" value="ECO:0007669"/>
    <property type="project" value="TreeGrafter"/>
</dbReference>
<feature type="region of interest" description="Disordered" evidence="2">
    <location>
        <begin position="99"/>
        <end position="133"/>
    </location>
</feature>
<proteinExistence type="inferred from homology"/>
<dbReference type="EMBL" id="JANBOJ010000098">
    <property type="protein sequence ID" value="KAJ1722724.1"/>
    <property type="molecule type" value="Genomic_DNA"/>
</dbReference>
<feature type="compositionally biased region" description="Polar residues" evidence="2">
    <location>
        <begin position="244"/>
        <end position="254"/>
    </location>
</feature>
<evidence type="ECO:0000313" key="3">
    <source>
        <dbReference type="EMBL" id="KAJ1722724.1"/>
    </source>
</evidence>
<organism evidence="3 4">
    <name type="scientific">Coemansia erecta</name>
    <dbReference type="NCBI Taxonomy" id="147472"/>
    <lineage>
        <taxon>Eukaryota</taxon>
        <taxon>Fungi</taxon>
        <taxon>Fungi incertae sedis</taxon>
        <taxon>Zoopagomycota</taxon>
        <taxon>Kickxellomycotina</taxon>
        <taxon>Kickxellomycetes</taxon>
        <taxon>Kickxellales</taxon>
        <taxon>Kickxellaceae</taxon>
        <taxon>Coemansia</taxon>
    </lineage>
</organism>
<dbReference type="PANTHER" id="PTHR14534:SF3">
    <property type="entry name" value="GID COMPLEX SUBUNIT 4 HOMOLOG"/>
    <property type="match status" value="1"/>
</dbReference>
<dbReference type="Proteomes" id="UP001149813">
    <property type="component" value="Unassembled WGS sequence"/>
</dbReference>
<feature type="compositionally biased region" description="Basic and acidic residues" evidence="2">
    <location>
        <begin position="162"/>
        <end position="176"/>
    </location>
</feature>
<dbReference type="GO" id="GO:0005773">
    <property type="term" value="C:vacuole"/>
    <property type="evidence" value="ECO:0007669"/>
    <property type="project" value="GOC"/>
</dbReference>
<dbReference type="GO" id="GO:0034657">
    <property type="term" value="C:GID complex"/>
    <property type="evidence" value="ECO:0007669"/>
    <property type="project" value="TreeGrafter"/>
</dbReference>
<feature type="region of interest" description="Disordered" evidence="2">
    <location>
        <begin position="162"/>
        <end position="189"/>
    </location>
</feature>
<feature type="region of interest" description="Disordered" evidence="2">
    <location>
        <begin position="295"/>
        <end position="326"/>
    </location>
</feature>
<gene>
    <name evidence="3" type="ORF">LPJ53_002897</name>
</gene>
<sequence length="605" mass="67971">MRIGNSGTANSSSGARGFSAQGILDGTESWTANRHHLSFDDVAGAASERTTTRRRVFARLAPPGNVDVSLSSSSSNNSDDDADTGDSRYFDAQVILLPPTPPRRRTLESDTAEGHIRQQGSLEDITESDDPPGAEHVRQVLERFGHLRRQRLLREQQLRMITSRDRNGAAPEERRRSMAAPEADWTYTQGIMSTPDVTAATTTPAPASTASADHIHASLPQHFPSNDVDSYWYNQPDAEDNDTTRSTQQSSVYIDTSRRSATLRRLGRLPLISRSPASEESRRAMLDVIRMHRTFASGNNSDDSDDETFRHSPHSRQHQSTQQPYAPMRMQHPSWLAAAMDTHSPHSPGGGGSWVDKSDSSETASVDSQLMKRLKARAEEQLLRWLTKHTVAARALDCALLRPGIEFRGVQRITEAPSDPLSIRSRMLRQTLSIEKWDVHVVIQSVDMQHGHVSGLMKAINVPRMFKTVVTHWDGEIIDFVNYTPLTDKWNAKSKNDTEHWSHFAPVKQQPQTFLHRWPESMRGKRMPQILQDYIFMRWKENAFVNVQPNETGLTIEGFYYICMNRVTGAIEGAYFDPSTQPNQRLALTVENNGRSLTFSSAETC</sequence>
<comment type="similarity">
    <text evidence="1">Belongs to the GID4/VID24 family.</text>
</comment>
<evidence type="ECO:0000256" key="1">
    <source>
        <dbReference type="ARBA" id="ARBA00061469"/>
    </source>
</evidence>
<dbReference type="GO" id="GO:0043161">
    <property type="term" value="P:proteasome-mediated ubiquitin-dependent protein catabolic process"/>
    <property type="evidence" value="ECO:0007669"/>
    <property type="project" value="TreeGrafter"/>
</dbReference>
<dbReference type="Pfam" id="PF09783">
    <property type="entry name" value="Vac_ImportDeg"/>
    <property type="match status" value="1"/>
</dbReference>
<feature type="region of interest" description="Disordered" evidence="2">
    <location>
        <begin position="234"/>
        <end position="254"/>
    </location>
</feature>